<evidence type="ECO:0000313" key="3">
    <source>
        <dbReference type="EMBL" id="KAF7721436.1"/>
    </source>
</evidence>
<dbReference type="SUPFAM" id="SSF53474">
    <property type="entry name" value="alpha/beta-Hydrolases"/>
    <property type="match status" value="1"/>
</dbReference>
<dbReference type="PANTHER" id="PTHR48081:SF8">
    <property type="entry name" value="ALPHA_BETA HYDROLASE FOLD-3 DOMAIN-CONTAINING PROTEIN-RELATED"/>
    <property type="match status" value="1"/>
</dbReference>
<feature type="domain" description="Alpha/beta hydrolase fold-3" evidence="2">
    <location>
        <begin position="87"/>
        <end position="313"/>
    </location>
</feature>
<evidence type="ECO:0000256" key="1">
    <source>
        <dbReference type="ARBA" id="ARBA00022801"/>
    </source>
</evidence>
<comment type="caution">
    <text evidence="3">The sequence shown here is derived from an EMBL/GenBank/DDBJ whole genome shotgun (WGS) entry which is preliminary data.</text>
</comment>
<gene>
    <name evidence="3" type="ORF">EC973_004681</name>
</gene>
<dbReference type="Pfam" id="PF07859">
    <property type="entry name" value="Abhydrolase_3"/>
    <property type="match status" value="1"/>
</dbReference>
<dbReference type="InterPro" id="IPR013094">
    <property type="entry name" value="AB_hydrolase_3"/>
</dbReference>
<protein>
    <recommendedName>
        <fullName evidence="2">Alpha/beta hydrolase fold-3 domain-containing protein</fullName>
    </recommendedName>
</protein>
<dbReference type="InterPro" id="IPR050300">
    <property type="entry name" value="GDXG_lipolytic_enzyme"/>
</dbReference>
<dbReference type="Proteomes" id="UP000605846">
    <property type="component" value="Unassembled WGS sequence"/>
</dbReference>
<evidence type="ECO:0000259" key="2">
    <source>
        <dbReference type="Pfam" id="PF07859"/>
    </source>
</evidence>
<dbReference type="OrthoDB" id="408631at2759"/>
<dbReference type="InterPro" id="IPR029058">
    <property type="entry name" value="AB_hydrolase_fold"/>
</dbReference>
<dbReference type="AlphaFoldDB" id="A0A8H7EPS0"/>
<organism evidence="3 4">
    <name type="scientific">Apophysomyces ossiformis</name>
    <dbReference type="NCBI Taxonomy" id="679940"/>
    <lineage>
        <taxon>Eukaryota</taxon>
        <taxon>Fungi</taxon>
        <taxon>Fungi incertae sedis</taxon>
        <taxon>Mucoromycota</taxon>
        <taxon>Mucoromycotina</taxon>
        <taxon>Mucoromycetes</taxon>
        <taxon>Mucorales</taxon>
        <taxon>Mucorineae</taxon>
        <taxon>Mucoraceae</taxon>
        <taxon>Apophysomyces</taxon>
    </lineage>
</organism>
<reference evidence="3" key="1">
    <citation type="submission" date="2020-01" db="EMBL/GenBank/DDBJ databases">
        <title>Genome Sequencing of Three Apophysomyces-Like Fungal Strains Confirms a Novel Fungal Genus in the Mucoromycota with divergent Burkholderia-like Endosymbiotic Bacteria.</title>
        <authorList>
            <person name="Stajich J.E."/>
            <person name="Macias A.M."/>
            <person name="Carter-House D."/>
            <person name="Lovett B."/>
            <person name="Kasson L.R."/>
            <person name="Berry K."/>
            <person name="Grigoriev I."/>
            <person name="Chang Y."/>
            <person name="Spatafora J."/>
            <person name="Kasson M.T."/>
        </authorList>
    </citation>
    <scope>NUCLEOTIDE SEQUENCE</scope>
    <source>
        <strain evidence="3">NRRL A-21654</strain>
    </source>
</reference>
<dbReference type="Gene3D" id="3.40.50.1820">
    <property type="entry name" value="alpha/beta hydrolase"/>
    <property type="match status" value="1"/>
</dbReference>
<name>A0A8H7EPS0_9FUNG</name>
<proteinExistence type="predicted"/>
<dbReference type="GO" id="GO:0016787">
    <property type="term" value="F:hydrolase activity"/>
    <property type="evidence" value="ECO:0007669"/>
    <property type="project" value="UniProtKB-KW"/>
</dbReference>
<evidence type="ECO:0000313" key="4">
    <source>
        <dbReference type="Proteomes" id="UP000605846"/>
    </source>
</evidence>
<keyword evidence="1" id="KW-0378">Hydrolase</keyword>
<accession>A0A8H7EPS0</accession>
<dbReference type="PANTHER" id="PTHR48081">
    <property type="entry name" value="AB HYDROLASE SUPERFAMILY PROTEIN C4A8.06C"/>
    <property type="match status" value="1"/>
</dbReference>
<sequence length="392" mass="44574">MDNIRQFVRKTSPPQLVRQTLRTTLLMPPVAARATIAEMTKPTKKQKRWVKKIKRESWKGVIIAPNLRKYDEETALIHLKNADIVIFKIHGGGFRVGNAVMYMETFINWIEEIKTRHNMNAVILSIEYGLAPKHTYPAPVLECVEAYKYVTETLCIPASKIVLSGDSAGGAMVLETLIRTYAPGLLFDADSPRENTRIDLPAGMLLVSPLVTPGCSSKSWQEFEKTDLVSFGLRKLVYKEFLDCKRVDVDSLPIVHLTERLQRGFDRFAPKQAMVFVGEKEVFRDDVLALAETVQADGYCQVHIHSENYEHDWYFIREIVKQKDRPMLKRHDQRFADFAVQAVKEATLQSRHEINETLLPAPEQVVSKILQDITPPPALTTHPALTSEIVVP</sequence>
<keyword evidence="4" id="KW-1185">Reference proteome</keyword>
<dbReference type="EMBL" id="JABAYA010000265">
    <property type="protein sequence ID" value="KAF7721436.1"/>
    <property type="molecule type" value="Genomic_DNA"/>
</dbReference>